<comment type="caution">
    <text evidence="2">The sequence shown here is derived from an EMBL/GenBank/DDBJ whole genome shotgun (WGS) entry which is preliminary data.</text>
</comment>
<dbReference type="SUPFAM" id="SSF48371">
    <property type="entry name" value="ARM repeat"/>
    <property type="match status" value="2"/>
</dbReference>
<protein>
    <submittedName>
        <fullName evidence="2">Urb2/Npa2 family-domain-containing protein</fullName>
    </submittedName>
</protein>
<dbReference type="EMBL" id="JARKIF010000009">
    <property type="protein sequence ID" value="KAJ7630714.1"/>
    <property type="molecule type" value="Genomic_DNA"/>
</dbReference>
<reference evidence="2" key="1">
    <citation type="submission" date="2023-03" db="EMBL/GenBank/DDBJ databases">
        <title>Massive genome expansion in bonnet fungi (Mycena s.s.) driven by repeated elements and novel gene families across ecological guilds.</title>
        <authorList>
            <consortium name="Lawrence Berkeley National Laboratory"/>
            <person name="Harder C.B."/>
            <person name="Miyauchi S."/>
            <person name="Viragh M."/>
            <person name="Kuo A."/>
            <person name="Thoen E."/>
            <person name="Andreopoulos B."/>
            <person name="Lu D."/>
            <person name="Skrede I."/>
            <person name="Drula E."/>
            <person name="Henrissat B."/>
            <person name="Morin E."/>
            <person name="Kohler A."/>
            <person name="Barry K."/>
            <person name="LaButti K."/>
            <person name="Morin E."/>
            <person name="Salamov A."/>
            <person name="Lipzen A."/>
            <person name="Mereny Z."/>
            <person name="Hegedus B."/>
            <person name="Baldrian P."/>
            <person name="Stursova M."/>
            <person name="Weitz H."/>
            <person name="Taylor A."/>
            <person name="Grigoriev I.V."/>
            <person name="Nagy L.G."/>
            <person name="Martin F."/>
            <person name="Kauserud H."/>
        </authorList>
    </citation>
    <scope>NUCLEOTIDE SEQUENCE</scope>
    <source>
        <strain evidence="2">9284</strain>
    </source>
</reference>
<gene>
    <name evidence="2" type="ORF">FB45DRAFT_1058668</name>
</gene>
<evidence type="ECO:0000313" key="3">
    <source>
        <dbReference type="Proteomes" id="UP001221142"/>
    </source>
</evidence>
<feature type="domain" description="Nucleolar 27S pre-rRNA processing Urb2/Npa2 C-terminal" evidence="1">
    <location>
        <begin position="1093"/>
        <end position="1322"/>
    </location>
</feature>
<evidence type="ECO:0000313" key="2">
    <source>
        <dbReference type="EMBL" id="KAJ7630714.1"/>
    </source>
</evidence>
<dbReference type="InterPro" id="IPR016024">
    <property type="entry name" value="ARM-type_fold"/>
</dbReference>
<evidence type="ECO:0000259" key="1">
    <source>
        <dbReference type="Pfam" id="PF10441"/>
    </source>
</evidence>
<dbReference type="Proteomes" id="UP001221142">
    <property type="component" value="Unassembled WGS sequence"/>
</dbReference>
<accession>A0AAD7FL53</accession>
<organism evidence="2 3">
    <name type="scientific">Roridomyces roridus</name>
    <dbReference type="NCBI Taxonomy" id="1738132"/>
    <lineage>
        <taxon>Eukaryota</taxon>
        <taxon>Fungi</taxon>
        <taxon>Dikarya</taxon>
        <taxon>Basidiomycota</taxon>
        <taxon>Agaricomycotina</taxon>
        <taxon>Agaricomycetes</taxon>
        <taxon>Agaricomycetidae</taxon>
        <taxon>Agaricales</taxon>
        <taxon>Marasmiineae</taxon>
        <taxon>Mycenaceae</taxon>
        <taxon>Roridomyces</taxon>
    </lineage>
</organism>
<dbReference type="InterPro" id="IPR018849">
    <property type="entry name" value="Urb2/Npa2_C"/>
</dbReference>
<sequence length="1323" mass="145941">MAASQAVYHALKAPTDPPRVDGPLKIQIASAAWEDKSFYMPNKGEFIAEFVLTKLLKDKANAPALNPVLDARFWTLLSHIISETKSTKHWLLPLLNKLPVAPILSAFFQLLNDLESELRVSLASAVDTAVAIIWPLAVQKINAEVLLESFGTFLASAKYVRQPNVGLEHIAATLTSSLRVAATNSSNKKKLSFLFIQNHLHKWIAAASDCGSSGLQEELYVVGTEILFNVDTLRQPYDENHPLFTALQSIPDALTRPFLPRLFSSFVHSTRKHRGALHGQNEANLTFFDSCQVLLTAAAPTSSTWETRAALLRVVAEENIFGSGQEPSLKSIVPLALFALDSGDAEQASLSVSCLCKLLQIDHELVLSDVPRILTELCRHPAPPPSVFDFLQLILDYHVKTRTMHEHVETLFAALVSSPRETSDTPEEYRRLSSSALLSTAYLEKLALSNRRFLTPTQAGRTVKFILETLQSCWKEFQDAESGRSSLAFSSTQLWQEINDSINDMRNDFLSRALTKSLKASRKSESWGPQIVATAILRLEYALDAPYSEKLWSKIEGASEDENILPELKVELFRILVKWSAVDQDARSTQALERLLTYLENSGSLQVSWSGGSLSSGSQGRAEGALATLHMIVDRWLPTIDALASEAQLRRLVSILVRFNVGECDPDPLHADGASILLTALSSAQFWELPNLRTAVLSYADDATSMLVDEDAALTTSDGAAVSLTYQLLLMLPIEYMPRSTRSELVKRAINADVLSSSLDGGNLTIRLFIHNAAMHTGYVDQPVANLSRYLRHLVQQDLSSQAPGDHTTVTLSLFELHLSYDILVLTFPDGLFMIRALLKSSEQDSVQAILGVLRSCVPSDLRGSANASSVLVCLVDSLTKGFAPTNLLKDVQDEIFNLQRRLSQTLASHIQDVGQSKELMSLWLHTLSLGRWLQLSGQSGVVPFIGRQICAQASSSTSSDHTAAFAILAEELQCIPESDRFQHLDSILATYVLFCRLVSPDGQTRLDRLLSQTCNLLSVAEFSHALDLTCECLSDTTHSAQDMPHLVHMAALLLFDHPTSTLKVTQKFLTNCLNIFAGRSQFTDGPLSLRLEVLRLLRQQCSDSPASLRAADMGSLWSILSKFLARSKVHDAETSPTAFYEIIAITSALIRLRRDLITPTLPSLALVIQQLIATLRRPRPQLGVKQTVLVTDSLPRWVNCKSAVGSDQGKALARLLEALITKTTIRSNTSTAELQRAESLARPFSKHAAYVIKAYIDAMNDPLCILPSELRKELRPGLFALCNMLSDHSRDAMMVSALDAGGKTIMKNLWTEYEKQKYVGKG</sequence>
<name>A0AAD7FL53_9AGAR</name>
<proteinExistence type="predicted"/>
<dbReference type="Pfam" id="PF10441">
    <property type="entry name" value="Urb2"/>
    <property type="match status" value="1"/>
</dbReference>
<keyword evidence="3" id="KW-1185">Reference proteome</keyword>